<accession>A0A0L6ZEY9</accession>
<keyword evidence="6" id="KW-1185">Reference proteome</keyword>
<dbReference type="PROSITE" id="PS50995">
    <property type="entry name" value="HTH_MARR_2"/>
    <property type="match status" value="1"/>
</dbReference>
<dbReference type="GO" id="GO:0003700">
    <property type="term" value="F:DNA-binding transcription factor activity"/>
    <property type="evidence" value="ECO:0007669"/>
    <property type="project" value="InterPro"/>
</dbReference>
<dbReference type="PANTHER" id="PTHR42756:SF1">
    <property type="entry name" value="TRANSCRIPTIONAL REPRESSOR OF EMRAB OPERON"/>
    <property type="match status" value="1"/>
</dbReference>
<dbReference type="STRING" id="36844.SAMN04488501_1058"/>
<dbReference type="Gene3D" id="1.10.10.10">
    <property type="entry name" value="Winged helix-like DNA-binding domain superfamily/Winged helix DNA-binding domain"/>
    <property type="match status" value="1"/>
</dbReference>
<protein>
    <submittedName>
        <fullName evidence="5">Organic hydroperoxide resistance transcriptional regulator</fullName>
    </submittedName>
</protein>
<dbReference type="PATRIC" id="fig|1121318.3.peg.211"/>
<keyword evidence="3" id="KW-0804">Transcription</keyword>
<dbReference type="PROSITE" id="PS01117">
    <property type="entry name" value="HTH_MARR_1"/>
    <property type="match status" value="1"/>
</dbReference>
<dbReference type="Proteomes" id="UP000037043">
    <property type="component" value="Unassembled WGS sequence"/>
</dbReference>
<reference evidence="6" key="1">
    <citation type="submission" date="2015-08" db="EMBL/GenBank/DDBJ databases">
        <title>Genome sequence of the strict anaerobe Clostridium homopropionicum LuHBu1 (DSM 5847T).</title>
        <authorList>
            <person name="Poehlein A."/>
            <person name="Beck M."/>
            <person name="Schiel-Bengelsdorf B."/>
            <person name="Bengelsdorf F.R."/>
            <person name="Daniel R."/>
            <person name="Duerre P."/>
        </authorList>
    </citation>
    <scope>NUCLEOTIDE SEQUENCE [LARGE SCALE GENOMIC DNA]</scope>
    <source>
        <strain evidence="6">DSM 5847</strain>
    </source>
</reference>
<dbReference type="GO" id="GO:0003677">
    <property type="term" value="F:DNA binding"/>
    <property type="evidence" value="ECO:0007669"/>
    <property type="project" value="UniProtKB-KW"/>
</dbReference>
<dbReference type="InterPro" id="IPR023187">
    <property type="entry name" value="Tscrpt_reg_MarR-type_CS"/>
</dbReference>
<organism evidence="5 6">
    <name type="scientific">Clostridium homopropionicum DSM 5847</name>
    <dbReference type="NCBI Taxonomy" id="1121318"/>
    <lineage>
        <taxon>Bacteria</taxon>
        <taxon>Bacillati</taxon>
        <taxon>Bacillota</taxon>
        <taxon>Clostridia</taxon>
        <taxon>Eubacteriales</taxon>
        <taxon>Clostridiaceae</taxon>
        <taxon>Clostridium</taxon>
    </lineage>
</organism>
<dbReference type="SMART" id="SM00347">
    <property type="entry name" value="HTH_MARR"/>
    <property type="match status" value="1"/>
</dbReference>
<sequence length="144" mass="16779">MFDIDTCLAFITGVTAKKVADYFNEILTKKGITRVQWMALYYIGKHNKLTQAELANLMNIKASTVVRLLDRMEREEYIIRERSLEDRRVIFISLTKKGSNLRTELLPEGEKMSLIVREGLNDEEIRIFKHVLDKITNNVDSKEI</sequence>
<evidence type="ECO:0000313" key="6">
    <source>
        <dbReference type="Proteomes" id="UP000037043"/>
    </source>
</evidence>
<dbReference type="InterPro" id="IPR036388">
    <property type="entry name" value="WH-like_DNA-bd_sf"/>
</dbReference>
<evidence type="ECO:0000256" key="2">
    <source>
        <dbReference type="ARBA" id="ARBA00023125"/>
    </source>
</evidence>
<gene>
    <name evidence="5" type="primary">ohrR</name>
    <name evidence="5" type="ORF">CLHOM_02120</name>
</gene>
<name>A0A0L6ZEY9_9CLOT</name>
<keyword evidence="2" id="KW-0238">DNA-binding</keyword>
<evidence type="ECO:0000256" key="3">
    <source>
        <dbReference type="ARBA" id="ARBA00023163"/>
    </source>
</evidence>
<dbReference type="PRINTS" id="PR00598">
    <property type="entry name" value="HTHMARR"/>
</dbReference>
<evidence type="ECO:0000313" key="5">
    <source>
        <dbReference type="EMBL" id="KOA21541.1"/>
    </source>
</evidence>
<dbReference type="SUPFAM" id="SSF46785">
    <property type="entry name" value="Winged helix' DNA-binding domain"/>
    <property type="match status" value="1"/>
</dbReference>
<dbReference type="PANTHER" id="PTHR42756">
    <property type="entry name" value="TRANSCRIPTIONAL REGULATOR, MARR"/>
    <property type="match status" value="1"/>
</dbReference>
<dbReference type="EMBL" id="LHUR01000005">
    <property type="protein sequence ID" value="KOA21541.1"/>
    <property type="molecule type" value="Genomic_DNA"/>
</dbReference>
<feature type="domain" description="HTH marR-type" evidence="4">
    <location>
        <begin position="1"/>
        <end position="137"/>
    </location>
</feature>
<dbReference type="InterPro" id="IPR036390">
    <property type="entry name" value="WH_DNA-bd_sf"/>
</dbReference>
<proteinExistence type="predicted"/>
<comment type="caution">
    <text evidence="5">The sequence shown here is derived from an EMBL/GenBank/DDBJ whole genome shotgun (WGS) entry which is preliminary data.</text>
</comment>
<dbReference type="AlphaFoldDB" id="A0A0L6ZEY9"/>
<evidence type="ECO:0000256" key="1">
    <source>
        <dbReference type="ARBA" id="ARBA00023015"/>
    </source>
</evidence>
<dbReference type="InterPro" id="IPR000835">
    <property type="entry name" value="HTH_MarR-typ"/>
</dbReference>
<keyword evidence="1" id="KW-0805">Transcription regulation</keyword>
<evidence type="ECO:0000259" key="4">
    <source>
        <dbReference type="PROSITE" id="PS50995"/>
    </source>
</evidence>
<dbReference type="Pfam" id="PF12802">
    <property type="entry name" value="MarR_2"/>
    <property type="match status" value="1"/>
</dbReference>
<dbReference type="RefSeq" id="WP_052219810.1">
    <property type="nucleotide sequence ID" value="NZ_LHUR01000005.1"/>
</dbReference>